<organism evidence="2 3">
    <name type="scientific">Euroglyphus maynei</name>
    <name type="common">Mayne's house dust mite</name>
    <dbReference type="NCBI Taxonomy" id="6958"/>
    <lineage>
        <taxon>Eukaryota</taxon>
        <taxon>Metazoa</taxon>
        <taxon>Ecdysozoa</taxon>
        <taxon>Arthropoda</taxon>
        <taxon>Chelicerata</taxon>
        <taxon>Arachnida</taxon>
        <taxon>Acari</taxon>
        <taxon>Acariformes</taxon>
        <taxon>Sarcoptiformes</taxon>
        <taxon>Astigmata</taxon>
        <taxon>Psoroptidia</taxon>
        <taxon>Analgoidea</taxon>
        <taxon>Pyroglyphidae</taxon>
        <taxon>Pyroglyphinae</taxon>
        <taxon>Euroglyphus</taxon>
    </lineage>
</organism>
<reference evidence="2 3" key="1">
    <citation type="submission" date="2017-03" db="EMBL/GenBank/DDBJ databases">
        <title>Genome Survey of Euroglyphus maynei.</title>
        <authorList>
            <person name="Arlian L.G."/>
            <person name="Morgan M.S."/>
            <person name="Rider S.D."/>
        </authorList>
    </citation>
    <scope>NUCLEOTIDE SEQUENCE [LARGE SCALE GENOMIC DNA]</scope>
    <source>
        <strain evidence="2">Arlian Lab</strain>
        <tissue evidence="2">Whole body</tissue>
    </source>
</reference>
<gene>
    <name evidence="2" type="ORF">BLA29_010931</name>
</gene>
<evidence type="ECO:0000313" key="3">
    <source>
        <dbReference type="Proteomes" id="UP000194236"/>
    </source>
</evidence>
<dbReference type="AlphaFoldDB" id="A0A1Y3B0Q7"/>
<evidence type="ECO:0000256" key="1">
    <source>
        <dbReference type="SAM" id="MobiDB-lite"/>
    </source>
</evidence>
<feature type="compositionally biased region" description="Basic and acidic residues" evidence="1">
    <location>
        <begin position="8"/>
        <end position="19"/>
    </location>
</feature>
<proteinExistence type="predicted"/>
<protein>
    <submittedName>
        <fullName evidence="2">Uncharacterized protein</fullName>
    </submittedName>
</protein>
<dbReference type="Proteomes" id="UP000194236">
    <property type="component" value="Unassembled WGS sequence"/>
</dbReference>
<dbReference type="EMBL" id="MUJZ01052622">
    <property type="protein sequence ID" value="OTF73216.1"/>
    <property type="molecule type" value="Genomic_DNA"/>
</dbReference>
<feature type="region of interest" description="Disordered" evidence="1">
    <location>
        <begin position="1"/>
        <end position="25"/>
    </location>
</feature>
<accession>A0A1Y3B0Q7</accession>
<comment type="caution">
    <text evidence="2">The sequence shown here is derived from an EMBL/GenBank/DDBJ whole genome shotgun (WGS) entry which is preliminary data.</text>
</comment>
<keyword evidence="3" id="KW-1185">Reference proteome</keyword>
<evidence type="ECO:0000313" key="2">
    <source>
        <dbReference type="EMBL" id="OTF73216.1"/>
    </source>
</evidence>
<name>A0A1Y3B0Q7_EURMA</name>
<sequence length="70" mass="8106">MHQLPTIRPEEFLQNKTLDDDGDNGNPQMFHLMDANIDIIHDNNHANCIDVFGQLYSPHRMVIIIKIIHS</sequence>